<dbReference type="EMBL" id="UINC01073992">
    <property type="protein sequence ID" value="SVC10776.1"/>
    <property type="molecule type" value="Genomic_DNA"/>
</dbReference>
<dbReference type="AlphaFoldDB" id="A0A382JG03"/>
<gene>
    <name evidence="1" type="ORF">METZ01_LOCUS263630</name>
</gene>
<sequence>MNAVVAFSVTYLPIGIAEVAAGEGALQT</sequence>
<protein>
    <submittedName>
        <fullName evidence="1">Uncharacterized protein</fullName>
    </submittedName>
</protein>
<reference evidence="1" key="1">
    <citation type="submission" date="2018-05" db="EMBL/GenBank/DDBJ databases">
        <authorList>
            <person name="Lanie J.A."/>
            <person name="Ng W.-L."/>
            <person name="Kazmierczak K.M."/>
            <person name="Andrzejewski T.M."/>
            <person name="Davidsen T.M."/>
            <person name="Wayne K.J."/>
            <person name="Tettelin H."/>
            <person name="Glass J.I."/>
            <person name="Rusch D."/>
            <person name="Podicherti R."/>
            <person name="Tsui H.-C.T."/>
            <person name="Winkler M.E."/>
        </authorList>
    </citation>
    <scope>NUCLEOTIDE SEQUENCE</scope>
</reference>
<proteinExistence type="predicted"/>
<organism evidence="1">
    <name type="scientific">marine metagenome</name>
    <dbReference type="NCBI Taxonomy" id="408172"/>
    <lineage>
        <taxon>unclassified sequences</taxon>
        <taxon>metagenomes</taxon>
        <taxon>ecological metagenomes</taxon>
    </lineage>
</organism>
<name>A0A382JG03_9ZZZZ</name>
<accession>A0A382JG03</accession>
<evidence type="ECO:0000313" key="1">
    <source>
        <dbReference type="EMBL" id="SVC10776.1"/>
    </source>
</evidence>